<feature type="coiled-coil region" evidence="1">
    <location>
        <begin position="43"/>
        <end position="80"/>
    </location>
</feature>
<evidence type="ECO:0000313" key="3">
    <source>
        <dbReference type="Proteomes" id="UP000217895"/>
    </source>
</evidence>
<keyword evidence="3" id="KW-1185">Reference proteome</keyword>
<dbReference type="Proteomes" id="UP000217895">
    <property type="component" value="Chromosome"/>
</dbReference>
<sequence length="130" mass="14766">MARSQRTSRILEKAQLRAMKLKAIDPAMDFGRDRNMTTFTTKIEKLQAKLNHYNNLIELLDAAKNEIDESERELGDLSDEMLNGVSARYGNDSREYEMAGGTRKSDRVRKSAESRIRNAAMKKVANAVNN</sequence>
<keyword evidence="1" id="KW-0175">Coiled coil</keyword>
<proteinExistence type="predicted"/>
<evidence type="ECO:0000256" key="1">
    <source>
        <dbReference type="SAM" id="Coils"/>
    </source>
</evidence>
<evidence type="ECO:0008006" key="4">
    <source>
        <dbReference type="Google" id="ProtNLM"/>
    </source>
</evidence>
<reference evidence="2 3" key="1">
    <citation type="submission" date="2017-06" db="EMBL/GenBank/DDBJ databases">
        <title>Genome sequencing of cyanobaciteial culture collection at National Institute for Environmental Studies (NIES).</title>
        <authorList>
            <person name="Hirose Y."/>
            <person name="Shimura Y."/>
            <person name="Fujisawa T."/>
            <person name="Nakamura Y."/>
            <person name="Kawachi M."/>
        </authorList>
    </citation>
    <scope>NUCLEOTIDE SEQUENCE [LARGE SCALE GENOMIC DNA]</scope>
    <source>
        <strain evidence="2 3">NIES-2135</strain>
    </source>
</reference>
<accession>A0A1Z4JHT5</accession>
<name>A0A1Z4JHT5_LEPBY</name>
<dbReference type="EMBL" id="AP018203">
    <property type="protein sequence ID" value="BAY56314.1"/>
    <property type="molecule type" value="Genomic_DNA"/>
</dbReference>
<dbReference type="AlphaFoldDB" id="A0A1Z4JHT5"/>
<organism evidence="2 3">
    <name type="scientific">Leptolyngbya boryana NIES-2135</name>
    <dbReference type="NCBI Taxonomy" id="1973484"/>
    <lineage>
        <taxon>Bacteria</taxon>
        <taxon>Bacillati</taxon>
        <taxon>Cyanobacteriota</taxon>
        <taxon>Cyanophyceae</taxon>
        <taxon>Leptolyngbyales</taxon>
        <taxon>Leptolyngbyaceae</taxon>
        <taxon>Leptolyngbya group</taxon>
        <taxon>Leptolyngbya</taxon>
    </lineage>
</organism>
<evidence type="ECO:0000313" key="2">
    <source>
        <dbReference type="EMBL" id="BAY56314.1"/>
    </source>
</evidence>
<protein>
    <recommendedName>
        <fullName evidence="4">ATPase involved in DNA repair</fullName>
    </recommendedName>
</protein>
<gene>
    <name evidence="2" type="ORF">NIES2135_31450</name>
</gene>